<dbReference type="InterPro" id="IPR015943">
    <property type="entry name" value="WD40/YVTN_repeat-like_dom_sf"/>
</dbReference>
<dbReference type="AlphaFoldDB" id="A0A6V7TJ43"/>
<dbReference type="Gene3D" id="1.20.1280.50">
    <property type="match status" value="1"/>
</dbReference>
<evidence type="ECO:0000313" key="4">
    <source>
        <dbReference type="EMBL" id="CAD2124156.1"/>
    </source>
</evidence>
<dbReference type="SUPFAM" id="SSF50978">
    <property type="entry name" value="WD40 repeat-like"/>
    <property type="match status" value="1"/>
</dbReference>
<dbReference type="Pfam" id="PF00400">
    <property type="entry name" value="WD40"/>
    <property type="match status" value="1"/>
</dbReference>
<evidence type="ECO:0000256" key="2">
    <source>
        <dbReference type="ARBA" id="ARBA00022737"/>
    </source>
</evidence>
<dbReference type="Proteomes" id="UP000580250">
    <property type="component" value="Unassembled WGS sequence"/>
</dbReference>
<organism evidence="4 5">
    <name type="scientific">Meloidogyne enterolobii</name>
    <name type="common">Root-knot nematode worm</name>
    <name type="synonym">Meloidogyne mayaguensis</name>
    <dbReference type="NCBI Taxonomy" id="390850"/>
    <lineage>
        <taxon>Eukaryota</taxon>
        <taxon>Metazoa</taxon>
        <taxon>Ecdysozoa</taxon>
        <taxon>Nematoda</taxon>
        <taxon>Chromadorea</taxon>
        <taxon>Rhabditida</taxon>
        <taxon>Tylenchina</taxon>
        <taxon>Tylenchomorpha</taxon>
        <taxon>Tylenchoidea</taxon>
        <taxon>Meloidogynidae</taxon>
        <taxon>Meloidogyninae</taxon>
        <taxon>Meloidogyne</taxon>
    </lineage>
</organism>
<evidence type="ECO:0000313" key="5">
    <source>
        <dbReference type="Proteomes" id="UP000580250"/>
    </source>
</evidence>
<dbReference type="SUPFAM" id="SSF81383">
    <property type="entry name" value="F-box domain"/>
    <property type="match status" value="1"/>
</dbReference>
<dbReference type="InterPro" id="IPR001810">
    <property type="entry name" value="F-box_dom"/>
</dbReference>
<keyword evidence="2" id="KW-0677">Repeat</keyword>
<accession>A0A6V7TJ43</accession>
<dbReference type="Pfam" id="PF00646">
    <property type="entry name" value="F-box"/>
    <property type="match status" value="1"/>
</dbReference>
<dbReference type="SMART" id="SM00256">
    <property type="entry name" value="FBOX"/>
    <property type="match status" value="1"/>
</dbReference>
<dbReference type="OrthoDB" id="2305498at2759"/>
<dbReference type="Gene3D" id="2.130.10.10">
    <property type="entry name" value="YVTN repeat-like/Quinoprotein amine dehydrogenase"/>
    <property type="match status" value="1"/>
</dbReference>
<dbReference type="InterPro" id="IPR001680">
    <property type="entry name" value="WD40_rpt"/>
</dbReference>
<dbReference type="EMBL" id="CAJEWN010000002">
    <property type="protein sequence ID" value="CAD2124156.1"/>
    <property type="molecule type" value="Genomic_DNA"/>
</dbReference>
<keyword evidence="1" id="KW-0853">WD repeat</keyword>
<evidence type="ECO:0000256" key="1">
    <source>
        <dbReference type="ARBA" id="ARBA00022574"/>
    </source>
</evidence>
<dbReference type="SMART" id="SM00320">
    <property type="entry name" value="WD40"/>
    <property type="match status" value="4"/>
</dbReference>
<dbReference type="InterPro" id="IPR036047">
    <property type="entry name" value="F-box-like_dom_sf"/>
</dbReference>
<proteinExistence type="predicted"/>
<dbReference type="PANTHER" id="PTHR10971">
    <property type="entry name" value="MRNA EXPORT FACTOR AND BUB3"/>
    <property type="match status" value="1"/>
</dbReference>
<feature type="domain" description="F-box" evidence="3">
    <location>
        <begin position="1"/>
        <end position="47"/>
    </location>
</feature>
<protein>
    <recommendedName>
        <fullName evidence="3">F-box domain-containing protein</fullName>
    </recommendedName>
</protein>
<gene>
    <name evidence="4" type="ORF">MENT_LOCUS756</name>
</gene>
<reference evidence="4 5" key="1">
    <citation type="submission" date="2020-08" db="EMBL/GenBank/DDBJ databases">
        <authorList>
            <person name="Koutsovoulos G."/>
            <person name="Danchin GJ E."/>
        </authorList>
    </citation>
    <scope>NUCLEOTIDE SEQUENCE [LARGE SCALE GENOMIC DNA]</scope>
</reference>
<comment type="caution">
    <text evidence="4">The sequence shown here is derived from an EMBL/GenBank/DDBJ whole genome shotgun (WGS) entry which is preliminary data.</text>
</comment>
<sequence length="402" mass="45823">MYLEELPLELLLRIFDYLPPNDLWCNFRAVNRRLNLLIREQSYWLKRANYLHSLVLPKRLTGSLPATDNDRPGSFLSPIYRCIATEQTAIRWSDSLKNFAHSVSTVDAHYGIIHAIRLFTINGKYFCLTGARDRQIILWDLESTIYNNWTAEKAHDGWIWSISCSKYNVNSFFSAGWDSIVKKWQIAEASILPTQKISVDTAALSCVSENENILYVSTFRSGTLLYDTRTPCTSPLASNNCHGQRPVFELTTMDDCNQIFSIGDDKQLAAVDKRRFESLVGTYQSNEPISHVDYEDRQLCLSLKNGHFLFFDPETLQLENEFTITNDDDGRELNGDQSIRVTRGGTFCACSDNTLRVFSQGIKPQQMAKLKLNENLTIDVLDGNAAAYTATGAIHYWQNIAY</sequence>
<dbReference type="InterPro" id="IPR036322">
    <property type="entry name" value="WD40_repeat_dom_sf"/>
</dbReference>
<evidence type="ECO:0000259" key="3">
    <source>
        <dbReference type="PROSITE" id="PS50181"/>
    </source>
</evidence>
<name>A0A6V7TJ43_MELEN</name>
<dbReference type="PROSITE" id="PS50181">
    <property type="entry name" value="FBOX"/>
    <property type="match status" value="1"/>
</dbReference>